<sequence length="218" mass="23496">MQPYRDRRDAGRRLAESLAPLELHDPVVIGLPRGGVPVAAEIAERLNAPLDVIVVRKLGVPWQPEVAMGAIGEDGVRVIDETLIARAQVTSHQLDEVERRERAVMDARVATVRRVRPPVELRGRTVVIVDDGIATGATSTAACRVARHRGAASVVLATPVASSDAIAQFHDADRIVCPWVSQSFGAVGAYYLDFSATEDAEVLELLTAAARNARKDEP</sequence>
<proteinExistence type="predicted"/>
<keyword evidence="2" id="KW-0808">Transferase</keyword>
<dbReference type="InterPro" id="IPR029057">
    <property type="entry name" value="PRTase-like"/>
</dbReference>
<dbReference type="Gene3D" id="3.30.1310.20">
    <property type="entry name" value="PRTase-like"/>
    <property type="match status" value="1"/>
</dbReference>
<dbReference type="SUPFAM" id="SSF53271">
    <property type="entry name" value="PRTase-like"/>
    <property type="match status" value="1"/>
</dbReference>
<dbReference type="Gene3D" id="3.40.50.2020">
    <property type="match status" value="1"/>
</dbReference>
<feature type="domain" description="Phosphoribosyltransferase" evidence="1">
    <location>
        <begin position="12"/>
        <end position="163"/>
    </location>
</feature>
<gene>
    <name evidence="2" type="ORF">ACFPJ4_06450</name>
</gene>
<name>A0ABW0NSM8_9MICO</name>
<evidence type="ECO:0000313" key="2">
    <source>
        <dbReference type="EMBL" id="MFC5501879.1"/>
    </source>
</evidence>
<keyword evidence="3" id="KW-1185">Reference proteome</keyword>
<comment type="caution">
    <text evidence="2">The sequence shown here is derived from an EMBL/GenBank/DDBJ whole genome shotgun (WGS) entry which is preliminary data.</text>
</comment>
<dbReference type="Proteomes" id="UP001596039">
    <property type="component" value="Unassembled WGS sequence"/>
</dbReference>
<keyword evidence="2" id="KW-0328">Glycosyltransferase</keyword>
<organism evidence="2 3">
    <name type="scientific">Lysinimonas soli</name>
    <dbReference type="NCBI Taxonomy" id="1074233"/>
    <lineage>
        <taxon>Bacteria</taxon>
        <taxon>Bacillati</taxon>
        <taxon>Actinomycetota</taxon>
        <taxon>Actinomycetes</taxon>
        <taxon>Micrococcales</taxon>
        <taxon>Microbacteriaceae</taxon>
        <taxon>Lysinimonas</taxon>
    </lineage>
</organism>
<dbReference type="CDD" id="cd06223">
    <property type="entry name" value="PRTases_typeI"/>
    <property type="match status" value="1"/>
</dbReference>
<dbReference type="GO" id="GO:0016757">
    <property type="term" value="F:glycosyltransferase activity"/>
    <property type="evidence" value="ECO:0007669"/>
    <property type="project" value="UniProtKB-KW"/>
</dbReference>
<evidence type="ECO:0000313" key="3">
    <source>
        <dbReference type="Proteomes" id="UP001596039"/>
    </source>
</evidence>
<accession>A0ABW0NSM8</accession>
<dbReference type="Pfam" id="PF00156">
    <property type="entry name" value="Pribosyltran"/>
    <property type="match status" value="1"/>
</dbReference>
<reference evidence="3" key="1">
    <citation type="journal article" date="2019" name="Int. J. Syst. Evol. Microbiol.">
        <title>The Global Catalogue of Microorganisms (GCM) 10K type strain sequencing project: providing services to taxonomists for standard genome sequencing and annotation.</title>
        <authorList>
            <consortium name="The Broad Institute Genomics Platform"/>
            <consortium name="The Broad Institute Genome Sequencing Center for Infectious Disease"/>
            <person name="Wu L."/>
            <person name="Ma J."/>
        </authorList>
    </citation>
    <scope>NUCLEOTIDE SEQUENCE [LARGE SCALE GENOMIC DNA]</scope>
    <source>
        <strain evidence="3">CGMCC 4.6997</strain>
    </source>
</reference>
<dbReference type="EMBL" id="JBHSMG010000001">
    <property type="protein sequence ID" value="MFC5501879.1"/>
    <property type="molecule type" value="Genomic_DNA"/>
</dbReference>
<dbReference type="InterPro" id="IPR000836">
    <property type="entry name" value="PRTase_dom"/>
</dbReference>
<dbReference type="RefSeq" id="WP_386739542.1">
    <property type="nucleotide sequence ID" value="NZ_JBHSMG010000001.1"/>
</dbReference>
<protein>
    <submittedName>
        <fullName evidence="2">Phosphoribosyltransferase</fullName>
    </submittedName>
</protein>
<evidence type="ECO:0000259" key="1">
    <source>
        <dbReference type="Pfam" id="PF00156"/>
    </source>
</evidence>